<sequence>MAAGGYGERARLKYREAPKDYEEVLGGGGPRWHGDELPRRRSYEPDGARNREETHRGDGSVWVRRRHSVWPAGGATVALPFPANQRVSVFGFGCGGGGRRGTQLVAGAGFAQGYQRGCRVSQREPGAVGLALSLWASALAGGGGIGLATAAAVVGAWARQGSGRDGVGFV</sequence>
<evidence type="ECO:0000256" key="1">
    <source>
        <dbReference type="SAM" id="MobiDB-lite"/>
    </source>
</evidence>
<dbReference type="AlphaFoldDB" id="Q6EQ55"/>
<organism evidence="3 4">
    <name type="scientific">Oryza sativa subsp. japonica</name>
    <name type="common">Rice</name>
    <dbReference type="NCBI Taxonomy" id="39947"/>
    <lineage>
        <taxon>Eukaryota</taxon>
        <taxon>Viridiplantae</taxon>
        <taxon>Streptophyta</taxon>
        <taxon>Embryophyta</taxon>
        <taxon>Tracheophyta</taxon>
        <taxon>Spermatophyta</taxon>
        <taxon>Magnoliopsida</taxon>
        <taxon>Liliopsida</taxon>
        <taxon>Poales</taxon>
        <taxon>Poaceae</taxon>
        <taxon>BOP clade</taxon>
        <taxon>Oryzoideae</taxon>
        <taxon>Oryzeae</taxon>
        <taxon>Oryzinae</taxon>
        <taxon>Oryza</taxon>
        <taxon>Oryza sativa</taxon>
    </lineage>
</organism>
<reference evidence="3" key="2">
    <citation type="submission" date="2002-09" db="EMBL/GenBank/DDBJ databases">
        <title>Oryza sativa nipponbare(GA3) genomic DNA, chromosome 9, PAC clone:P0433B06.</title>
        <authorList>
            <person name="Sasaki T."/>
            <person name="Matsumoto T."/>
            <person name="Hattori M."/>
            <person name="Sakaki Y."/>
            <person name="Katayose Y."/>
        </authorList>
    </citation>
    <scope>NUCLEOTIDE SEQUENCE</scope>
</reference>
<name>Q6EQ55_ORYSJ</name>
<gene>
    <name evidence="3" type="ORF">P0433B06.1</name>
    <name evidence="2" type="ORF">P0448B11.37</name>
</gene>
<reference evidence="2" key="1">
    <citation type="submission" date="2002-07" db="EMBL/GenBank/DDBJ databases">
        <title>Oryza sativa nipponbare(GA3) genomic DNA, chromosome 9, PAC clone:P0448B11.</title>
        <authorList>
            <person name="Sasaki T."/>
            <person name="Matsumoto T."/>
            <person name="Hattori M."/>
            <person name="Sakaki Y."/>
            <person name="Katayose Y."/>
        </authorList>
    </citation>
    <scope>NUCLEOTIDE SEQUENCE</scope>
</reference>
<reference evidence="4" key="3">
    <citation type="journal article" date="2005" name="Nature">
        <title>The map-based sequence of the rice genome.</title>
        <authorList>
            <consortium name="International rice genome sequencing project (IRGSP)"/>
            <person name="Matsumoto T."/>
            <person name="Wu J."/>
            <person name="Kanamori H."/>
            <person name="Katayose Y."/>
            <person name="Fujisawa M."/>
            <person name="Namiki N."/>
            <person name="Mizuno H."/>
            <person name="Yamamoto K."/>
            <person name="Antonio B.A."/>
            <person name="Baba T."/>
            <person name="Sakata K."/>
            <person name="Nagamura Y."/>
            <person name="Aoki H."/>
            <person name="Arikawa K."/>
            <person name="Arita K."/>
            <person name="Bito T."/>
            <person name="Chiden Y."/>
            <person name="Fujitsuka N."/>
            <person name="Fukunaka R."/>
            <person name="Hamada M."/>
            <person name="Harada C."/>
            <person name="Hayashi A."/>
            <person name="Hijishita S."/>
            <person name="Honda M."/>
            <person name="Hosokawa S."/>
            <person name="Ichikawa Y."/>
            <person name="Idonuma A."/>
            <person name="Iijima M."/>
            <person name="Ikeda M."/>
            <person name="Ikeno M."/>
            <person name="Ito K."/>
            <person name="Ito S."/>
            <person name="Ito T."/>
            <person name="Ito Y."/>
            <person name="Ito Y."/>
            <person name="Iwabuchi A."/>
            <person name="Kamiya K."/>
            <person name="Karasawa W."/>
            <person name="Kurita K."/>
            <person name="Katagiri S."/>
            <person name="Kikuta A."/>
            <person name="Kobayashi H."/>
            <person name="Kobayashi N."/>
            <person name="Machita K."/>
            <person name="Maehara T."/>
            <person name="Masukawa M."/>
            <person name="Mizubayashi T."/>
            <person name="Mukai Y."/>
            <person name="Nagasaki H."/>
            <person name="Nagata Y."/>
            <person name="Naito S."/>
            <person name="Nakashima M."/>
            <person name="Nakama Y."/>
            <person name="Nakamichi Y."/>
            <person name="Nakamura M."/>
            <person name="Meguro A."/>
            <person name="Negishi M."/>
            <person name="Ohta I."/>
            <person name="Ohta T."/>
            <person name="Okamoto M."/>
            <person name="Ono N."/>
            <person name="Saji S."/>
            <person name="Sakaguchi M."/>
            <person name="Sakai K."/>
            <person name="Shibata M."/>
            <person name="Shimokawa T."/>
            <person name="Song J."/>
            <person name="Takazaki Y."/>
            <person name="Terasawa K."/>
            <person name="Tsugane M."/>
            <person name="Tsuji K."/>
            <person name="Ueda S."/>
            <person name="Waki K."/>
            <person name="Yamagata H."/>
            <person name="Yamamoto M."/>
            <person name="Yamamoto S."/>
            <person name="Yamane H."/>
            <person name="Yoshiki S."/>
            <person name="Yoshihara R."/>
            <person name="Yukawa K."/>
            <person name="Zhong H."/>
            <person name="Yano M."/>
            <person name="Yuan Q."/>
            <person name="Ouyang S."/>
            <person name="Liu J."/>
            <person name="Jones K.M."/>
            <person name="Gansberger K."/>
            <person name="Moffat K."/>
            <person name="Hill J."/>
            <person name="Bera J."/>
            <person name="Fadrosh D."/>
            <person name="Jin S."/>
            <person name="Johri S."/>
            <person name="Kim M."/>
            <person name="Overton L."/>
            <person name="Reardon M."/>
            <person name="Tsitrin T."/>
            <person name="Vuong H."/>
            <person name="Weaver B."/>
            <person name="Ciecko A."/>
            <person name="Tallon L."/>
            <person name="Jackson J."/>
            <person name="Pai G."/>
            <person name="Aken S.V."/>
            <person name="Utterback T."/>
            <person name="Reidmuller S."/>
            <person name="Feldblyum T."/>
            <person name="Hsiao J."/>
            <person name="Zismann V."/>
            <person name="Iobst S."/>
            <person name="de Vazeille A.R."/>
            <person name="Buell C.R."/>
            <person name="Ying K."/>
            <person name="Li Y."/>
            <person name="Lu T."/>
            <person name="Huang Y."/>
            <person name="Zhao Q."/>
            <person name="Feng Q."/>
            <person name="Zhang L."/>
            <person name="Zhu J."/>
            <person name="Weng Q."/>
            <person name="Mu J."/>
            <person name="Lu Y."/>
            <person name="Fan D."/>
            <person name="Liu Y."/>
            <person name="Guan J."/>
            <person name="Zhang Y."/>
            <person name="Yu S."/>
            <person name="Liu X."/>
            <person name="Zhang Y."/>
            <person name="Hong G."/>
            <person name="Han B."/>
            <person name="Choisne N."/>
            <person name="Demange N."/>
            <person name="Orjeda G."/>
            <person name="Samain S."/>
            <person name="Cattolico L."/>
            <person name="Pelletier E."/>
            <person name="Couloux A."/>
            <person name="Segurens B."/>
            <person name="Wincker P."/>
            <person name="D'Hont A."/>
            <person name="Scarpelli C."/>
            <person name="Weissenbach J."/>
            <person name="Salanoubat M."/>
            <person name="Quetier F."/>
            <person name="Yu Y."/>
            <person name="Kim H.R."/>
            <person name="Rambo T."/>
            <person name="Currie J."/>
            <person name="Collura K."/>
            <person name="Luo M."/>
            <person name="Yang T."/>
            <person name="Ammiraju J.S.S."/>
            <person name="Engler F."/>
            <person name="Soderlund C."/>
            <person name="Wing R.A."/>
            <person name="Palmer L.E."/>
            <person name="de la Bastide M."/>
            <person name="Spiegel L."/>
            <person name="Nascimento L."/>
            <person name="Zutavern T."/>
            <person name="O'Shaughnessy A."/>
            <person name="Dike S."/>
            <person name="Dedhia N."/>
            <person name="Preston R."/>
            <person name="Balija V."/>
            <person name="McCombie W.R."/>
            <person name="Chow T."/>
            <person name="Chen H."/>
            <person name="Chung M."/>
            <person name="Chen C."/>
            <person name="Shaw J."/>
            <person name="Wu H."/>
            <person name="Hsiao K."/>
            <person name="Chao Y."/>
            <person name="Chu M."/>
            <person name="Cheng C."/>
            <person name="Hour A."/>
            <person name="Lee P."/>
            <person name="Lin S."/>
            <person name="Lin Y."/>
            <person name="Liou J."/>
            <person name="Liu S."/>
            <person name="Hsing Y."/>
            <person name="Raghuvanshi S."/>
            <person name="Mohanty A."/>
            <person name="Bharti A.K."/>
            <person name="Gaur A."/>
            <person name="Gupta V."/>
            <person name="Kumar D."/>
            <person name="Ravi V."/>
            <person name="Vij S."/>
            <person name="Kapur A."/>
            <person name="Khurana P."/>
            <person name="Khurana P."/>
            <person name="Khurana J.P."/>
            <person name="Tyagi A.K."/>
            <person name="Gaikwad K."/>
            <person name="Singh A."/>
            <person name="Dalal V."/>
            <person name="Srivastava S."/>
            <person name="Dixit A."/>
            <person name="Pal A.K."/>
            <person name="Ghazi I.A."/>
            <person name="Yadav M."/>
            <person name="Pandit A."/>
            <person name="Bhargava A."/>
            <person name="Sureshbabu K."/>
            <person name="Batra K."/>
            <person name="Sharma T.R."/>
            <person name="Mohapatra T."/>
            <person name="Singh N.K."/>
            <person name="Messing J."/>
            <person name="Nelson A.B."/>
            <person name="Fuks G."/>
            <person name="Kavchok S."/>
            <person name="Keizer G."/>
            <person name="Linton E."/>
            <person name="Llaca V."/>
            <person name="Song R."/>
            <person name="Tanyolac B."/>
            <person name="Young S."/>
            <person name="Ho-Il K."/>
            <person name="Hahn J.H."/>
            <person name="Sangsakoo G."/>
            <person name="Vanavichit A."/>
            <person name="de Mattos Luiz.A.T."/>
            <person name="Zimmer P.D."/>
            <person name="Malone G."/>
            <person name="Dellagostin O."/>
            <person name="de Oliveira A.C."/>
            <person name="Bevan M."/>
            <person name="Bancroft I."/>
            <person name="Minx P."/>
            <person name="Cordum H."/>
            <person name="Wilson R."/>
            <person name="Cheng Z."/>
            <person name="Jin W."/>
            <person name="Jiang J."/>
            <person name="Leong S.A."/>
            <person name="Iwama H."/>
            <person name="Gojobori T."/>
            <person name="Itoh T."/>
            <person name="Niimura Y."/>
            <person name="Fujii Y."/>
            <person name="Habara T."/>
            <person name="Sakai H."/>
            <person name="Sato Y."/>
            <person name="Wilson G."/>
            <person name="Kumar K."/>
            <person name="McCouch S."/>
            <person name="Juretic N."/>
            <person name="Hoen D."/>
            <person name="Wright S."/>
            <person name="Bruskiewich R."/>
            <person name="Bureau T."/>
            <person name="Miyao A."/>
            <person name="Hirochika H."/>
            <person name="Nishikawa T."/>
            <person name="Kadowaki K."/>
            <person name="Sugiura M."/>
            <person name="Burr B."/>
            <person name="Sasaki T."/>
        </authorList>
    </citation>
    <scope>NUCLEOTIDE SEQUENCE [LARGE SCALE GENOMIC DNA]</scope>
    <source>
        <strain evidence="4">cv. Nipponbare</strain>
    </source>
</reference>
<evidence type="ECO:0000313" key="3">
    <source>
        <dbReference type="EMBL" id="BAD29215.1"/>
    </source>
</evidence>
<dbReference type="EMBL" id="AP005585">
    <property type="protein sequence ID" value="BAD28815.1"/>
    <property type="molecule type" value="Genomic_DNA"/>
</dbReference>
<evidence type="ECO:0000313" key="4">
    <source>
        <dbReference type="Proteomes" id="UP000000763"/>
    </source>
</evidence>
<dbReference type="Proteomes" id="UP000000763">
    <property type="component" value="Chromosome 9"/>
</dbReference>
<proteinExistence type="predicted"/>
<feature type="compositionally biased region" description="Basic and acidic residues" evidence="1">
    <location>
        <begin position="32"/>
        <end position="58"/>
    </location>
</feature>
<reference evidence="4" key="4">
    <citation type="journal article" date="2008" name="Nucleic Acids Res.">
        <title>The rice annotation project database (RAP-DB): 2008 update.</title>
        <authorList>
            <consortium name="The rice annotation project (RAP)"/>
        </authorList>
    </citation>
    <scope>GENOME REANNOTATION</scope>
    <source>
        <strain evidence="4">cv. Nipponbare</strain>
    </source>
</reference>
<evidence type="ECO:0000313" key="2">
    <source>
        <dbReference type="EMBL" id="BAD28815.1"/>
    </source>
</evidence>
<dbReference type="EMBL" id="AP005758">
    <property type="protein sequence ID" value="BAD29215.1"/>
    <property type="molecule type" value="Genomic_DNA"/>
</dbReference>
<protein>
    <submittedName>
        <fullName evidence="3">Uncharacterized protein</fullName>
    </submittedName>
</protein>
<accession>Q6EQ55</accession>
<feature type="region of interest" description="Disordered" evidence="1">
    <location>
        <begin position="20"/>
        <end position="59"/>
    </location>
</feature>